<evidence type="ECO:0000256" key="1">
    <source>
        <dbReference type="SAM" id="Phobius"/>
    </source>
</evidence>
<keyword evidence="1" id="KW-0812">Transmembrane</keyword>
<name>A0AAU8HWC1_9FIRM</name>
<dbReference type="SUPFAM" id="SSF81340">
    <property type="entry name" value="Clc chloride channel"/>
    <property type="match status" value="1"/>
</dbReference>
<reference evidence="2" key="2">
    <citation type="submission" date="2024-06" db="EMBL/GenBank/DDBJ databases">
        <authorList>
            <person name="Petrova K.O."/>
            <person name="Toshchakov S.V."/>
            <person name="Boltjanskaja Y.V."/>
            <person name="Kevbrin V.V."/>
        </authorList>
    </citation>
    <scope>NUCLEOTIDE SEQUENCE</scope>
    <source>
        <strain evidence="2">Z-710</strain>
    </source>
</reference>
<evidence type="ECO:0000313" key="2">
    <source>
        <dbReference type="EMBL" id="XCI29642.1"/>
    </source>
</evidence>
<dbReference type="RefSeq" id="WP_353894190.1">
    <property type="nucleotide sequence ID" value="NZ_CP159485.1"/>
</dbReference>
<protein>
    <submittedName>
        <fullName evidence="2">Uncharacterized protein</fullName>
    </submittedName>
</protein>
<dbReference type="AlphaFoldDB" id="A0AAU8HWC1"/>
<dbReference type="EMBL" id="CP159485">
    <property type="protein sequence ID" value="XCI29642.1"/>
    <property type="molecule type" value="Genomic_DNA"/>
</dbReference>
<gene>
    <name evidence="2" type="ORF">PRVXH_000973</name>
</gene>
<reference evidence="2" key="1">
    <citation type="journal article" date="2018" name="Antonie Van Leeuwenhoek">
        <title>Proteinivorax hydrogeniformans sp. nov., an anaerobic, haloalkaliphilic bacterium fermenting proteinaceous compounds with high hydrogen production.</title>
        <authorList>
            <person name="Boltyanskaya Y."/>
            <person name="Detkova E."/>
            <person name="Pimenov N."/>
            <person name="Kevbrin V."/>
        </authorList>
    </citation>
    <scope>NUCLEOTIDE SEQUENCE</scope>
    <source>
        <strain evidence="2">Z-710</strain>
    </source>
</reference>
<keyword evidence="1" id="KW-0472">Membrane</keyword>
<dbReference type="Gene3D" id="1.10.3080.10">
    <property type="entry name" value="Clc chloride channel"/>
    <property type="match status" value="1"/>
</dbReference>
<sequence>MPKKIQFISVYMVKWLTIATFMGVGGGLAAYVLRNSIDFVDVLGIILPLWLAPIIGGALVSLVYLWDPDAAGFGTDKYLLAINKRKKSSSKLEPCLVS</sequence>
<dbReference type="InterPro" id="IPR014743">
    <property type="entry name" value="Cl-channel_core"/>
</dbReference>
<feature type="transmembrane region" description="Helical" evidence="1">
    <location>
        <begin position="12"/>
        <end position="33"/>
    </location>
</feature>
<proteinExistence type="predicted"/>
<feature type="transmembrane region" description="Helical" evidence="1">
    <location>
        <begin position="45"/>
        <end position="66"/>
    </location>
</feature>
<organism evidence="2">
    <name type="scientific">Proteinivorax hydrogeniformans</name>
    <dbReference type="NCBI Taxonomy" id="1826727"/>
    <lineage>
        <taxon>Bacteria</taxon>
        <taxon>Bacillati</taxon>
        <taxon>Bacillota</taxon>
        <taxon>Clostridia</taxon>
        <taxon>Eubacteriales</taxon>
        <taxon>Proteinivoracaceae</taxon>
        <taxon>Proteinivorax</taxon>
    </lineage>
</organism>
<accession>A0AAU8HWC1</accession>
<keyword evidence="1" id="KW-1133">Transmembrane helix</keyword>